<dbReference type="Pfam" id="PF01052">
    <property type="entry name" value="FliMN_C"/>
    <property type="match status" value="1"/>
</dbReference>
<organism evidence="2 3">
    <name type="scientific">Shewanella fodinae</name>
    <dbReference type="NCBI Taxonomy" id="552357"/>
    <lineage>
        <taxon>Bacteria</taxon>
        <taxon>Pseudomonadati</taxon>
        <taxon>Pseudomonadota</taxon>
        <taxon>Gammaproteobacteria</taxon>
        <taxon>Alteromonadales</taxon>
        <taxon>Shewanellaceae</taxon>
        <taxon>Shewanella</taxon>
    </lineage>
</organism>
<dbReference type="RefSeq" id="WP_133039710.1">
    <property type="nucleotide sequence ID" value="NZ_SLWF01000022.1"/>
</dbReference>
<sequence length="290" mass="32764">MIKKKKPRELISGENAAMLQIFPLTRDQRCQQQAVKIFSESKTEFREVLHTTLSQLISGLNFEVELALCQGWGTDFLSTEADKLMMSCELPAANNAKAYMAIEHMAVRHLADLCLGGRISHQEVSRNELTVTELRIAIRTFNRLLAGLQELISGHKSLPMAQPLKQLQALKPFSYVIFKVRMLLDEEIISWFLNLPVGLFPQVADSPALSESQQLPLLQTQWQQFPVRGRVVMAEKKVNVRQLQQLLQGEFMPVSLQDIASFRLGGKQLFSGKVAQEDGQLAFQVTQTQE</sequence>
<dbReference type="InterPro" id="IPR036429">
    <property type="entry name" value="SpoA-like_sf"/>
</dbReference>
<dbReference type="SUPFAM" id="SSF101801">
    <property type="entry name" value="Surface presentation of antigens (SPOA)"/>
    <property type="match status" value="1"/>
</dbReference>
<dbReference type="Proteomes" id="UP000294832">
    <property type="component" value="Unassembled WGS sequence"/>
</dbReference>
<dbReference type="InterPro" id="IPR001543">
    <property type="entry name" value="FliN-like_C"/>
</dbReference>
<proteinExistence type="predicted"/>
<accession>A0A4R2F6E6</accession>
<keyword evidence="2" id="KW-0282">Flagellum</keyword>
<dbReference type="AlphaFoldDB" id="A0A4R2F6E6"/>
<keyword evidence="3" id="KW-1185">Reference proteome</keyword>
<name>A0A4R2F6E6_9GAMM</name>
<dbReference type="EMBL" id="SLWF01000022">
    <property type="protein sequence ID" value="TCN81738.1"/>
    <property type="molecule type" value="Genomic_DNA"/>
</dbReference>
<gene>
    <name evidence="2" type="ORF">EDC91_12267</name>
</gene>
<comment type="caution">
    <text evidence="2">The sequence shown here is derived from an EMBL/GenBank/DDBJ whole genome shotgun (WGS) entry which is preliminary data.</text>
</comment>
<keyword evidence="2" id="KW-0969">Cilium</keyword>
<keyword evidence="2" id="KW-0966">Cell projection</keyword>
<evidence type="ECO:0000259" key="1">
    <source>
        <dbReference type="Pfam" id="PF01052"/>
    </source>
</evidence>
<evidence type="ECO:0000313" key="2">
    <source>
        <dbReference type="EMBL" id="TCN81738.1"/>
    </source>
</evidence>
<feature type="domain" description="Flagellar motor switch protein FliN-like C-terminal" evidence="1">
    <location>
        <begin position="222"/>
        <end position="287"/>
    </location>
</feature>
<reference evidence="2 3" key="1">
    <citation type="submission" date="2019-03" db="EMBL/GenBank/DDBJ databases">
        <title>Freshwater and sediment microbial communities from various areas in North America, analyzing microbe dynamics in response to fracking.</title>
        <authorList>
            <person name="Lamendella R."/>
        </authorList>
    </citation>
    <scope>NUCLEOTIDE SEQUENCE [LARGE SCALE GENOMIC DNA]</scope>
    <source>
        <strain evidence="2 3">74A</strain>
    </source>
</reference>
<protein>
    <submittedName>
        <fullName evidence="2">Type III flagellar switch regulator (C-ring) FliN</fullName>
    </submittedName>
</protein>
<evidence type="ECO:0000313" key="3">
    <source>
        <dbReference type="Proteomes" id="UP000294832"/>
    </source>
</evidence>
<dbReference type="OrthoDB" id="6399762at2"/>